<dbReference type="GO" id="GO:0016787">
    <property type="term" value="F:hydrolase activity"/>
    <property type="evidence" value="ECO:0007669"/>
    <property type="project" value="UniProtKB-KW"/>
</dbReference>
<dbReference type="InterPro" id="IPR000150">
    <property type="entry name" value="Cof"/>
</dbReference>
<sequence length="263" mass="29058">MNQQNFDAIKIAFFDIDGTLVDMNKKVITPRMLDTLIQLKQKGLRICIATGRAPMTIPHFPGVDFDAYLAFNASYCYTKDTDIFRNPIPTSDVQTIIENATRIHRPVSLASATRLGANGKDQDLVEYYAFSKQEVEIAEDFEALAKEEIYQIMMGCYENEYASVLNGVKGAKITAWWSRAVDIIPANGGKGMGIEKVLAYYHLTKEQAIAFGDGTNDIEMLQAVGIGVAMGNATDNVKAAADDLCGNVADDGIYYYCKDHHIL</sequence>
<evidence type="ECO:0000313" key="2">
    <source>
        <dbReference type="Proteomes" id="UP001298681"/>
    </source>
</evidence>
<dbReference type="RefSeq" id="WP_191441825.1">
    <property type="nucleotide sequence ID" value="NZ_JAKNHQ010000011.1"/>
</dbReference>
<dbReference type="Proteomes" id="UP001298681">
    <property type="component" value="Unassembled WGS sequence"/>
</dbReference>
<evidence type="ECO:0000313" key="1">
    <source>
        <dbReference type="EMBL" id="MCG4611066.1"/>
    </source>
</evidence>
<dbReference type="SFLD" id="SFLDG01140">
    <property type="entry name" value="C2.B:_Phosphomannomutase_and_P"/>
    <property type="match status" value="1"/>
</dbReference>
<dbReference type="EMBL" id="JAKNHQ010000011">
    <property type="protein sequence ID" value="MCG4611066.1"/>
    <property type="molecule type" value="Genomic_DNA"/>
</dbReference>
<dbReference type="InterPro" id="IPR006379">
    <property type="entry name" value="HAD-SF_hydro_IIB"/>
</dbReference>
<dbReference type="InterPro" id="IPR023214">
    <property type="entry name" value="HAD_sf"/>
</dbReference>
<dbReference type="InterPro" id="IPR036412">
    <property type="entry name" value="HAD-like_sf"/>
</dbReference>
<reference evidence="1 2" key="1">
    <citation type="submission" date="2022-01" db="EMBL/GenBank/DDBJ databases">
        <title>Collection of gut derived symbiotic bacterial strains cultured from healthy donors.</title>
        <authorList>
            <person name="Lin H."/>
            <person name="Kohout C."/>
            <person name="Waligurski E."/>
            <person name="Pamer E.G."/>
        </authorList>
    </citation>
    <scope>NUCLEOTIDE SEQUENCE [LARGE SCALE GENOMIC DNA]</scope>
    <source>
        <strain evidence="1 2">DFI.7.58</strain>
    </source>
</reference>
<dbReference type="PANTHER" id="PTHR10000">
    <property type="entry name" value="PHOSPHOSERINE PHOSPHATASE"/>
    <property type="match status" value="1"/>
</dbReference>
<keyword evidence="1" id="KW-0378">Hydrolase</keyword>
<dbReference type="Gene3D" id="3.30.1240.10">
    <property type="match status" value="1"/>
</dbReference>
<comment type="caution">
    <text evidence="1">The sequence shown here is derived from an EMBL/GenBank/DDBJ whole genome shotgun (WGS) entry which is preliminary data.</text>
</comment>
<name>A0ABS9MJS6_9FIRM</name>
<gene>
    <name evidence="1" type="ORF">L0P57_08995</name>
</gene>
<organism evidence="1 2">
    <name type="scientific">Anaeromassilibacillus senegalensis</name>
    <dbReference type="NCBI Taxonomy" id="1673717"/>
    <lineage>
        <taxon>Bacteria</taxon>
        <taxon>Bacillati</taxon>
        <taxon>Bacillota</taxon>
        <taxon>Clostridia</taxon>
        <taxon>Eubacteriales</taxon>
        <taxon>Acutalibacteraceae</taxon>
        <taxon>Anaeromassilibacillus</taxon>
    </lineage>
</organism>
<protein>
    <submittedName>
        <fullName evidence="1">Cof-type HAD-IIB family hydrolase</fullName>
    </submittedName>
</protein>
<dbReference type="Gene3D" id="3.40.50.1000">
    <property type="entry name" value="HAD superfamily/HAD-like"/>
    <property type="match status" value="1"/>
</dbReference>
<keyword evidence="2" id="KW-1185">Reference proteome</keyword>
<dbReference type="NCBIfam" id="TIGR00099">
    <property type="entry name" value="Cof-subfamily"/>
    <property type="match status" value="1"/>
</dbReference>
<dbReference type="PROSITE" id="PS01229">
    <property type="entry name" value="COF_2"/>
    <property type="match status" value="1"/>
</dbReference>
<dbReference type="Pfam" id="PF08282">
    <property type="entry name" value="Hydrolase_3"/>
    <property type="match status" value="1"/>
</dbReference>
<dbReference type="SUPFAM" id="SSF56784">
    <property type="entry name" value="HAD-like"/>
    <property type="match status" value="1"/>
</dbReference>
<proteinExistence type="predicted"/>
<dbReference type="PANTHER" id="PTHR10000:SF25">
    <property type="entry name" value="PHOSPHATASE YKRA-RELATED"/>
    <property type="match status" value="1"/>
</dbReference>
<dbReference type="NCBIfam" id="TIGR01484">
    <property type="entry name" value="HAD-SF-IIB"/>
    <property type="match status" value="1"/>
</dbReference>
<accession>A0ABS9MJS6</accession>
<dbReference type="SFLD" id="SFLDS00003">
    <property type="entry name" value="Haloacid_Dehalogenase"/>
    <property type="match status" value="1"/>
</dbReference>